<evidence type="ECO:0000256" key="1">
    <source>
        <dbReference type="SAM" id="Phobius"/>
    </source>
</evidence>
<accession>A0A847S5P7</accession>
<reference evidence="2 3" key="1">
    <citation type="submission" date="2020-04" db="EMBL/GenBank/DDBJ databases">
        <title>Draft genome of Leeia sp. IMCC25680.</title>
        <authorList>
            <person name="Song J."/>
            <person name="Cho J.-C."/>
        </authorList>
    </citation>
    <scope>NUCLEOTIDE SEQUENCE [LARGE SCALE GENOMIC DNA]</scope>
    <source>
        <strain evidence="2 3">IMCC25680</strain>
    </source>
</reference>
<dbReference type="PANTHER" id="PTHR42709:SF4">
    <property type="entry name" value="INNER MEMBRANE PROTEIN YQAA"/>
    <property type="match status" value="1"/>
</dbReference>
<proteinExistence type="predicted"/>
<feature type="transmembrane region" description="Helical" evidence="1">
    <location>
        <begin position="39"/>
        <end position="60"/>
    </location>
</feature>
<evidence type="ECO:0000313" key="3">
    <source>
        <dbReference type="Proteomes" id="UP000587991"/>
    </source>
</evidence>
<dbReference type="Proteomes" id="UP000587991">
    <property type="component" value="Unassembled WGS sequence"/>
</dbReference>
<dbReference type="EMBL" id="JABAIM010000001">
    <property type="protein sequence ID" value="NLR75093.1"/>
    <property type="molecule type" value="Genomic_DNA"/>
</dbReference>
<keyword evidence="1" id="KW-1133">Transmembrane helix</keyword>
<feature type="transmembrane region" description="Helical" evidence="1">
    <location>
        <begin position="110"/>
        <end position="128"/>
    </location>
</feature>
<protein>
    <submittedName>
        <fullName evidence="2">DedA family protein</fullName>
    </submittedName>
</protein>
<keyword evidence="1" id="KW-0472">Membrane</keyword>
<keyword evidence="3" id="KW-1185">Reference proteome</keyword>
<dbReference type="AlphaFoldDB" id="A0A847S5P7"/>
<keyword evidence="1" id="KW-0812">Transmembrane</keyword>
<gene>
    <name evidence="2" type="ORF">HF682_07965</name>
</gene>
<name>A0A847S5P7_9NEIS</name>
<feature type="transmembrane region" description="Helical" evidence="1">
    <location>
        <begin position="81"/>
        <end position="104"/>
    </location>
</feature>
<organism evidence="2 3">
    <name type="scientific">Leeia aquatica</name>
    <dbReference type="NCBI Taxonomy" id="2725557"/>
    <lineage>
        <taxon>Bacteria</taxon>
        <taxon>Pseudomonadati</taxon>
        <taxon>Pseudomonadota</taxon>
        <taxon>Betaproteobacteria</taxon>
        <taxon>Neisseriales</taxon>
        <taxon>Leeiaceae</taxon>
        <taxon>Leeia</taxon>
    </lineage>
</organism>
<comment type="caution">
    <text evidence="2">The sequence shown here is derived from an EMBL/GenBank/DDBJ whole genome shotgun (WGS) entry which is preliminary data.</text>
</comment>
<dbReference type="InterPro" id="IPR051311">
    <property type="entry name" value="DedA_domain"/>
</dbReference>
<sequence length="134" mass="14739">MVWALAGLFGSSFLSATLLPGSSEVVLLALVKHWPDWAGTAWLLASLGNTLGGMTSLWLGRRAPPPAMGRWQQRLQRLGPASLLFSWVPLVGDGLCLAAGWLRLPWLPCMLWMLLGKAARYAVLLWLLDWVMSL</sequence>
<dbReference type="PANTHER" id="PTHR42709">
    <property type="entry name" value="ALKALINE PHOSPHATASE LIKE PROTEIN"/>
    <property type="match status" value="1"/>
</dbReference>
<evidence type="ECO:0000313" key="2">
    <source>
        <dbReference type="EMBL" id="NLR75093.1"/>
    </source>
</evidence>